<dbReference type="AlphaFoldDB" id="A0A2A3EE40"/>
<protein>
    <submittedName>
        <fullName evidence="3">Centrobin</fullName>
    </submittedName>
</protein>
<dbReference type="GO" id="GO:1902017">
    <property type="term" value="P:regulation of cilium assembly"/>
    <property type="evidence" value="ECO:0007669"/>
    <property type="project" value="InterPro"/>
</dbReference>
<gene>
    <name evidence="3" type="ORF">APICC_09622</name>
</gene>
<dbReference type="GO" id="GO:0007099">
    <property type="term" value="P:centriole replication"/>
    <property type="evidence" value="ECO:0007669"/>
    <property type="project" value="InterPro"/>
</dbReference>
<evidence type="ECO:0000313" key="4">
    <source>
        <dbReference type="Proteomes" id="UP000242457"/>
    </source>
</evidence>
<dbReference type="EMBL" id="KZ288272">
    <property type="protein sequence ID" value="PBC29734.1"/>
    <property type="molecule type" value="Genomic_DNA"/>
</dbReference>
<feature type="compositionally biased region" description="Gly residues" evidence="2">
    <location>
        <begin position="1"/>
        <end position="10"/>
    </location>
</feature>
<proteinExistence type="predicted"/>
<feature type="compositionally biased region" description="Low complexity" evidence="2">
    <location>
        <begin position="345"/>
        <end position="365"/>
    </location>
</feature>
<dbReference type="GO" id="GO:0005813">
    <property type="term" value="C:centrosome"/>
    <property type="evidence" value="ECO:0007669"/>
    <property type="project" value="TreeGrafter"/>
</dbReference>
<dbReference type="GO" id="GO:0005814">
    <property type="term" value="C:centriole"/>
    <property type="evidence" value="ECO:0007669"/>
    <property type="project" value="TreeGrafter"/>
</dbReference>
<name>A0A2A3EE40_APICC</name>
<dbReference type="GO" id="GO:1902410">
    <property type="term" value="P:mitotic cytokinetic process"/>
    <property type="evidence" value="ECO:0007669"/>
    <property type="project" value="TreeGrafter"/>
</dbReference>
<evidence type="ECO:0000256" key="1">
    <source>
        <dbReference type="SAM" id="Coils"/>
    </source>
</evidence>
<evidence type="ECO:0000256" key="2">
    <source>
        <dbReference type="SAM" id="MobiDB-lite"/>
    </source>
</evidence>
<accession>A0A2A3EE40</accession>
<feature type="region of interest" description="Disordered" evidence="2">
    <location>
        <begin position="1"/>
        <end position="27"/>
    </location>
</feature>
<dbReference type="GO" id="GO:0051299">
    <property type="term" value="P:centrosome separation"/>
    <property type="evidence" value="ECO:0007669"/>
    <property type="project" value="TreeGrafter"/>
</dbReference>
<dbReference type="PANTHER" id="PTHR34439">
    <property type="entry name" value="CENTROBIN"/>
    <property type="match status" value="1"/>
</dbReference>
<keyword evidence="4" id="KW-1185">Reference proteome</keyword>
<dbReference type="InterPro" id="IPR038923">
    <property type="entry name" value="Centrobin"/>
</dbReference>
<dbReference type="Proteomes" id="UP000242457">
    <property type="component" value="Unassembled WGS sequence"/>
</dbReference>
<dbReference type="OrthoDB" id="8190486at2759"/>
<feature type="coiled-coil region" evidence="1">
    <location>
        <begin position="752"/>
        <end position="856"/>
    </location>
</feature>
<reference evidence="3 4" key="1">
    <citation type="submission" date="2014-07" db="EMBL/GenBank/DDBJ databases">
        <title>Genomic and transcriptomic analysis on Apis cerana provide comprehensive insights into honey bee biology.</title>
        <authorList>
            <person name="Diao Q."/>
            <person name="Sun L."/>
            <person name="Zheng H."/>
            <person name="Zheng H."/>
            <person name="Xu S."/>
            <person name="Wang S."/>
            <person name="Zeng Z."/>
            <person name="Hu F."/>
            <person name="Su S."/>
            <person name="Wu J."/>
        </authorList>
    </citation>
    <scope>NUCLEOTIDE SEQUENCE [LARGE SCALE GENOMIC DNA]</scope>
    <source>
        <tissue evidence="3">Pupae without intestine</tissue>
    </source>
</reference>
<feature type="region of interest" description="Disordered" evidence="2">
    <location>
        <begin position="339"/>
        <end position="368"/>
    </location>
</feature>
<organism evidence="3 4">
    <name type="scientific">Apis cerana cerana</name>
    <name type="common">Oriental honeybee</name>
    <dbReference type="NCBI Taxonomy" id="94128"/>
    <lineage>
        <taxon>Eukaryota</taxon>
        <taxon>Metazoa</taxon>
        <taxon>Ecdysozoa</taxon>
        <taxon>Arthropoda</taxon>
        <taxon>Hexapoda</taxon>
        <taxon>Insecta</taxon>
        <taxon>Pterygota</taxon>
        <taxon>Neoptera</taxon>
        <taxon>Endopterygota</taxon>
        <taxon>Hymenoptera</taxon>
        <taxon>Apocrita</taxon>
        <taxon>Aculeata</taxon>
        <taxon>Apoidea</taxon>
        <taxon>Anthophila</taxon>
        <taxon>Apidae</taxon>
        <taxon>Apis</taxon>
    </lineage>
</organism>
<evidence type="ECO:0000313" key="3">
    <source>
        <dbReference type="EMBL" id="PBC29734.1"/>
    </source>
</evidence>
<feature type="coiled-coil region" evidence="1">
    <location>
        <begin position="632"/>
        <end position="708"/>
    </location>
</feature>
<sequence>MSEIHLGGGLREPVPERDLRKNNNNNANLSNTPITIISRESIRQFAKPLDTNIHGITKVISALIRPLERNGKESSRVQMFKKGYSNCCKTEWNPVEHNSLVFVVSQEMCSKADRGQRENKKFKWMMSDSDDTDVLLLIPPDLFLVPSSSESDVSSDRMKTNYSSKKTGVISELVEHMQSLESRISAIESKDTSLDVTFLNNSLDSQIENNSIAKFRQTLSKTKLSVSENCSLQNTPIKPRQSLSVPSTPNGNSLPNHINFCQNDINLGNHFFVSTATNVTNANKHDENKHGTLISQSSVVVSSACNVGFPHVNVTSSGGKTYSHPVNCRNTDNIYVKPSVNQLRSIPSTSTLPSTTEQPQSSSKTNIPEMELSEVDELLQEMEATELELSKRINRVSMHHCLKEQNNVLTNDSNDNFKKGYSNIYKNSVNRRLEFKSQDSNESRDVLSVKSNKKSEIFADISLPYCDSFHINETDKMISEFKTWEQSQVSKIGEVEHIDTNLSSIDKSIAKANDVQNKEITQQIPLSIDNIDTSLHDESTQCNTATSTKSTEYNVLHLPESYKSLQQQNGNLEHIKQTCDVTNKLVKNIAHASTNTDFLSRRTLANPRLLSLSDFWENNGNKTQEEIHRIKLEEEKFRREHCEHLIQELQKRLLEQQEKVAVALRVDNEKNELIAQFHNAWSKLKQRVHILENEYSALQTNFKNVTEKHQLEISEFQLQIKRCEGELSKALDLAAGYKEKNDIAMKEKVELLKNHADELENYKSFVQEAENRYEKLKMEYDKLIEKNQQSEETLKTLQQELGKERLKGGEVRNEMDVIHKALDTCEAELIVLRQEKENLQLKVREENGRNSILEQKNAALLSTLDDVKKAEKLARDETRFLAEQKEKIRCELQEIYQKQVDEVVKVKLQEFQTQLDVAESEFLEELKTRQQVIAECAARKIKDIIDKHKLEINLLEEKHKEEKRLCELQLAEALQKSSFLESQLNSQRATKSQLAEQLHSVMQNQWQQALQIISGGNMENLTPLQKIHAEKLFELRSPKKSESMPNYDLRKYVKMIAEMQKANEEFSKITGSISSPSLTCREVPRKHYLRKECDIRDENHIEWQSVSKETSEFIPISQKISIKGEQQKVKPPWK</sequence>
<keyword evidence="1" id="KW-0175">Coiled coil</keyword>
<feature type="coiled-coil region" evidence="1">
    <location>
        <begin position="938"/>
        <end position="976"/>
    </location>
</feature>
<dbReference type="PANTHER" id="PTHR34439:SF1">
    <property type="entry name" value="CENTROBIN"/>
    <property type="match status" value="1"/>
</dbReference>